<proteinExistence type="predicted"/>
<sequence>MRQERAEGPGGGLLVPMAWMHAEYIADELLRGGDLMPPATLEYRAGRSALALTIFLSQAPADRPRAADRIAEWRSLTEHGPVWRAWVCERLDRMEARAFELGAGTESGPRTPDLELASDAWRRLEETELLAPDLDAVVPPACGGTRRPEQEAPQVWTPAWQLGLPLGHLATHLY</sequence>
<comment type="caution">
    <text evidence="1">The sequence shown here is derived from an EMBL/GenBank/DDBJ whole genome shotgun (WGS) entry which is preliminary data.</text>
</comment>
<organism evidence="1 2">
    <name type="scientific">Streptomyces tremellae</name>
    <dbReference type="NCBI Taxonomy" id="1124239"/>
    <lineage>
        <taxon>Bacteria</taxon>
        <taxon>Bacillati</taxon>
        <taxon>Actinomycetota</taxon>
        <taxon>Actinomycetes</taxon>
        <taxon>Kitasatosporales</taxon>
        <taxon>Streptomycetaceae</taxon>
        <taxon>Streptomyces</taxon>
    </lineage>
</organism>
<gene>
    <name evidence="1" type="ORF">GCM10023082_66800</name>
</gene>
<accession>A0ABP7GG68</accession>
<dbReference type="Proteomes" id="UP001499884">
    <property type="component" value="Unassembled WGS sequence"/>
</dbReference>
<evidence type="ECO:0000313" key="2">
    <source>
        <dbReference type="Proteomes" id="UP001499884"/>
    </source>
</evidence>
<protein>
    <recommendedName>
        <fullName evidence="3">DinB family protein</fullName>
    </recommendedName>
</protein>
<reference evidence="2" key="1">
    <citation type="journal article" date="2019" name="Int. J. Syst. Evol. Microbiol.">
        <title>The Global Catalogue of Microorganisms (GCM) 10K type strain sequencing project: providing services to taxonomists for standard genome sequencing and annotation.</title>
        <authorList>
            <consortium name="The Broad Institute Genomics Platform"/>
            <consortium name="The Broad Institute Genome Sequencing Center for Infectious Disease"/>
            <person name="Wu L."/>
            <person name="Ma J."/>
        </authorList>
    </citation>
    <scope>NUCLEOTIDE SEQUENCE [LARGE SCALE GENOMIC DNA]</scope>
    <source>
        <strain evidence="2">JCM 30846</strain>
    </source>
</reference>
<dbReference type="RefSeq" id="WP_345655869.1">
    <property type="nucleotide sequence ID" value="NZ_BAABEP010000122.1"/>
</dbReference>
<keyword evidence="2" id="KW-1185">Reference proteome</keyword>
<evidence type="ECO:0000313" key="1">
    <source>
        <dbReference type="EMBL" id="GAA3764670.1"/>
    </source>
</evidence>
<name>A0ABP7GG68_9ACTN</name>
<evidence type="ECO:0008006" key="3">
    <source>
        <dbReference type="Google" id="ProtNLM"/>
    </source>
</evidence>
<dbReference type="EMBL" id="BAABEP010000122">
    <property type="protein sequence ID" value="GAA3764670.1"/>
    <property type="molecule type" value="Genomic_DNA"/>
</dbReference>